<protein>
    <recommendedName>
        <fullName evidence="4">Potassium-transporting ATPase</fullName>
    </recommendedName>
</protein>
<dbReference type="Proteomes" id="UP000777440">
    <property type="component" value="Unassembled WGS sequence"/>
</dbReference>
<proteinExistence type="predicted"/>
<feature type="transmembrane region" description="Helical" evidence="1">
    <location>
        <begin position="29"/>
        <end position="49"/>
    </location>
</feature>
<keyword evidence="1" id="KW-0472">Membrane</keyword>
<comment type="caution">
    <text evidence="2">The sequence shown here is derived from an EMBL/GenBank/DDBJ whole genome shotgun (WGS) entry which is preliminary data.</text>
</comment>
<dbReference type="RefSeq" id="WP_159847973.1">
    <property type="nucleotide sequence ID" value="NZ_JAEUAX010000003.1"/>
</dbReference>
<gene>
    <name evidence="2" type="ORF">JNB61_07720</name>
</gene>
<keyword evidence="3" id="KW-1185">Reference proteome</keyword>
<evidence type="ECO:0008006" key="4">
    <source>
        <dbReference type="Google" id="ProtNLM"/>
    </source>
</evidence>
<dbReference type="EMBL" id="JAEUAX010000003">
    <property type="protein sequence ID" value="MBW9109655.1"/>
    <property type="molecule type" value="Genomic_DNA"/>
</dbReference>
<evidence type="ECO:0000313" key="2">
    <source>
        <dbReference type="EMBL" id="MBW9109655.1"/>
    </source>
</evidence>
<keyword evidence="1" id="KW-0812">Transmembrane</keyword>
<organism evidence="2 3">
    <name type="scientific">Microbacterium ureisolvens</name>
    <dbReference type="NCBI Taxonomy" id="2781186"/>
    <lineage>
        <taxon>Bacteria</taxon>
        <taxon>Bacillati</taxon>
        <taxon>Actinomycetota</taxon>
        <taxon>Actinomycetes</taxon>
        <taxon>Micrococcales</taxon>
        <taxon>Microbacteriaceae</taxon>
        <taxon>Microbacterium</taxon>
    </lineage>
</organism>
<reference evidence="2 3" key="1">
    <citation type="journal article" date="2021" name="MBio">
        <title>Poor Competitiveness of Bradyrhizobium in Pigeon Pea Root Colonization in Indian Soils.</title>
        <authorList>
            <person name="Chalasani D."/>
            <person name="Basu A."/>
            <person name="Pullabhotla S.V.S.R.N."/>
            <person name="Jorrin B."/>
            <person name="Neal A.L."/>
            <person name="Poole P.S."/>
            <person name="Podile A.R."/>
            <person name="Tkacz A."/>
        </authorList>
    </citation>
    <scope>NUCLEOTIDE SEQUENCE [LARGE SCALE GENOMIC DNA]</scope>
    <source>
        <strain evidence="2 3">HU12</strain>
    </source>
</reference>
<name>A0ABS7HXV8_9MICO</name>
<evidence type="ECO:0000256" key="1">
    <source>
        <dbReference type="SAM" id="Phobius"/>
    </source>
</evidence>
<keyword evidence="1" id="KW-1133">Transmembrane helix</keyword>
<accession>A0ABS7HXV8</accession>
<evidence type="ECO:0000313" key="3">
    <source>
        <dbReference type="Proteomes" id="UP000777440"/>
    </source>
</evidence>
<sequence length="52" mass="5413">MRTAAAASAAELHRSRTSTHLPGVPVLDVIYLAVTLALFALVGLVAKAVEKL</sequence>